<reference evidence="4" key="1">
    <citation type="submission" date="2022-08" db="EMBL/GenBank/DDBJ databases">
        <authorList>
            <person name="Gutierrez-Valencia J."/>
        </authorList>
    </citation>
    <scope>NUCLEOTIDE SEQUENCE</scope>
</reference>
<dbReference type="Proteomes" id="UP001154282">
    <property type="component" value="Unassembled WGS sequence"/>
</dbReference>
<dbReference type="InterPro" id="IPR012337">
    <property type="entry name" value="RNaseH-like_sf"/>
</dbReference>
<dbReference type="InterPro" id="IPR025525">
    <property type="entry name" value="hAT-like_transposase_RNase-H"/>
</dbReference>
<evidence type="ECO:0000313" key="5">
    <source>
        <dbReference type="Proteomes" id="UP001154282"/>
    </source>
</evidence>
<gene>
    <name evidence="4" type="ORF">LITE_LOCUS38995</name>
</gene>
<evidence type="ECO:0000313" key="4">
    <source>
        <dbReference type="EMBL" id="CAI0471721.1"/>
    </source>
</evidence>
<comment type="caution">
    <text evidence="4">The sequence shown here is derived from an EMBL/GenBank/DDBJ whole genome shotgun (WGS) entry which is preliminary data.</text>
</comment>
<evidence type="ECO:0008006" key="6">
    <source>
        <dbReference type="Google" id="ProtNLM"/>
    </source>
</evidence>
<evidence type="ECO:0000256" key="1">
    <source>
        <dbReference type="ARBA" id="ARBA00023125"/>
    </source>
</evidence>
<dbReference type="InterPro" id="IPR052035">
    <property type="entry name" value="ZnF_BED_domain_contain"/>
</dbReference>
<organism evidence="4 5">
    <name type="scientific">Linum tenue</name>
    <dbReference type="NCBI Taxonomy" id="586396"/>
    <lineage>
        <taxon>Eukaryota</taxon>
        <taxon>Viridiplantae</taxon>
        <taxon>Streptophyta</taxon>
        <taxon>Embryophyta</taxon>
        <taxon>Tracheophyta</taxon>
        <taxon>Spermatophyta</taxon>
        <taxon>Magnoliopsida</taxon>
        <taxon>eudicotyledons</taxon>
        <taxon>Gunneridae</taxon>
        <taxon>Pentapetalae</taxon>
        <taxon>rosids</taxon>
        <taxon>fabids</taxon>
        <taxon>Malpighiales</taxon>
        <taxon>Linaceae</taxon>
        <taxon>Linum</taxon>
    </lineage>
</organism>
<feature type="domain" description="hAT-like transposase RNase-H fold" evidence="3">
    <location>
        <begin position="286"/>
        <end position="385"/>
    </location>
</feature>
<dbReference type="PANTHER" id="PTHR46481:SF11">
    <property type="entry name" value="ZINC FINGER BED DOMAIN-CONTAINING PROTEIN RICESLEEPER 2-LIKE"/>
    <property type="match status" value="1"/>
</dbReference>
<keyword evidence="1" id="KW-0238">DNA-binding</keyword>
<dbReference type="Pfam" id="PF05699">
    <property type="entry name" value="Dimer_Tnp_hAT"/>
    <property type="match status" value="1"/>
</dbReference>
<proteinExistence type="predicted"/>
<dbReference type="PANTHER" id="PTHR46481">
    <property type="entry name" value="ZINC FINGER BED DOMAIN-CONTAINING PROTEIN 4"/>
    <property type="match status" value="1"/>
</dbReference>
<dbReference type="EMBL" id="CAMGYJ010000009">
    <property type="protein sequence ID" value="CAI0471721.1"/>
    <property type="molecule type" value="Genomic_DNA"/>
</dbReference>
<evidence type="ECO:0000259" key="2">
    <source>
        <dbReference type="Pfam" id="PF05699"/>
    </source>
</evidence>
<dbReference type="GO" id="GO:0003677">
    <property type="term" value="F:DNA binding"/>
    <property type="evidence" value="ECO:0007669"/>
    <property type="project" value="UniProtKB-KW"/>
</dbReference>
<name>A0AAV0PLF3_9ROSI</name>
<dbReference type="InterPro" id="IPR008906">
    <property type="entry name" value="HATC_C_dom"/>
</dbReference>
<protein>
    <recommendedName>
        <fullName evidence="6">Transposase</fullName>
    </recommendedName>
</protein>
<dbReference type="AlphaFoldDB" id="A0AAV0PLF3"/>
<dbReference type="GO" id="GO:0046983">
    <property type="term" value="F:protein dimerization activity"/>
    <property type="evidence" value="ECO:0007669"/>
    <property type="project" value="InterPro"/>
</dbReference>
<accession>A0AAV0PLF3</accession>
<evidence type="ECO:0000259" key="3">
    <source>
        <dbReference type="Pfam" id="PF14372"/>
    </source>
</evidence>
<feature type="domain" description="HAT C-terminal dimerisation" evidence="2">
    <location>
        <begin position="431"/>
        <end position="514"/>
    </location>
</feature>
<dbReference type="Pfam" id="PF14372">
    <property type="entry name" value="hAT-like_RNase-H"/>
    <property type="match status" value="1"/>
</dbReference>
<sequence>MIMVHEYPLNIVEHVGFKRFCCSLQPQFTVPCRNTVKRDIFALYGAEMAKLQKVLDGNIGRVAVTTDMWTATNQKMGYMAVTGHFIDNSWKLKNMMLSFIYVPAPHTSKRLGDRLFKCLLGWNLDRKLSSITLDNCTTNDAMITHMKTKLASDDLLLDGVLVQMRCSAHVLNLIVKEGLEVIKDGIELVRDSVVYWKSTPKRVQTFFETAKQLKVPCEKQLVLDCPTRWNSTYDMLSTAIVYRDVFSRLRQWDSQYTTVPTSMHWEFAAMVIDKLEIFSEITKLFSGSKYPTANLFFPKVCDLRLKLLEWCADTNSLISAMAESMWEKFSKYWDDIHLVLAVSVVLDPRYKLHVIEYYAAKFGSTNTDLVADKIKQCICGLVLDYQTKSERNNSGSSTAYDSSSTPANDDLDFELFVSRRKKSKATLVHTELDHYLLEELIPKRSPDFDILMWWKLNGLKYPTLQAIARDFLAIPITSVASESAFSSGGRLIDPHRSRLHYDTIEAMMCTRSWIMEEMQQESSKAAVEAMEGVFSALAISDSSTEDQDEAVQGGLVMRKHLISLDD</sequence>
<keyword evidence="5" id="KW-1185">Reference proteome</keyword>
<dbReference type="SUPFAM" id="SSF53098">
    <property type="entry name" value="Ribonuclease H-like"/>
    <property type="match status" value="1"/>
</dbReference>